<feature type="domain" description="SEC7" evidence="2">
    <location>
        <begin position="302"/>
        <end position="631"/>
    </location>
</feature>
<dbReference type="InterPro" id="IPR023394">
    <property type="entry name" value="Sec7_C_sf"/>
</dbReference>
<dbReference type="InParanoid" id="L7JWB4"/>
<dbReference type="InterPro" id="IPR000904">
    <property type="entry name" value="Sec7_dom"/>
</dbReference>
<dbReference type="OrthoDB" id="2194340at2759"/>
<dbReference type="HOGENOM" id="CLU_278749_0_0_1"/>
<dbReference type="OMA" id="CYMERIN"/>
<dbReference type="Proteomes" id="UP000011185">
    <property type="component" value="Unassembled WGS sequence"/>
</dbReference>
<evidence type="ECO:0000313" key="3">
    <source>
        <dbReference type="EMBL" id="ELQ75694.1"/>
    </source>
</evidence>
<dbReference type="PANTHER" id="PTHR10663">
    <property type="entry name" value="GUANYL-NUCLEOTIDE EXCHANGE FACTOR"/>
    <property type="match status" value="1"/>
</dbReference>
<dbReference type="STRING" id="72359.L7JWB4"/>
<proteinExistence type="predicted"/>
<name>L7JWB4_TRAHO</name>
<gene>
    <name evidence="3" type="ORF">THOM_1366</name>
</gene>
<protein>
    <submittedName>
        <fullName evidence="3">Pattern-formation protein/guanine nucleotide exchange factor</fullName>
    </submittedName>
</protein>
<evidence type="ECO:0000256" key="1">
    <source>
        <dbReference type="SAM" id="MobiDB-lite"/>
    </source>
</evidence>
<dbReference type="GO" id="GO:0032012">
    <property type="term" value="P:regulation of ARF protein signal transduction"/>
    <property type="evidence" value="ECO:0007669"/>
    <property type="project" value="InterPro"/>
</dbReference>
<dbReference type="InterPro" id="IPR035999">
    <property type="entry name" value="Sec7_dom_sf"/>
</dbReference>
<sequence length="1136" mass="131844">MQNVLLTKTKILQAILQIRSYPFTSHDLIVIKQKMHHISLKELSVWHIKHVFLEFVRVRKFRNSEMQFVLEELVNVVGLFDELDVVGECVMELLYENDRHVYEVLRAHFAVLYEIMEYYGENEESAIVRCFNEGMVLTDDGKGAVGSTGHVQPSKDQFCKLSRKTAQKIFYELFIALSHFKNKQLVFFLKPKFISLVNRKTLKRLYLQHKMYVVVPECLNLEVPTERALFALNHRDIASFVYSTVFDPYLFQVSPVQDVFYESVFFLFLYFDCEPMMEDLGMQMFVRMVDENEIIGVIEHAEHEEENEQNVKLRDEAKNDQYEGRDERNASLHVKHRDEKINDQHVRHCCERLKQYDPQSKDVVKQKFAHFSANGDALDFENKHLILRSFPLNKRSIGKFLSNNPSVLKEYLTTFDFTNLDLLGALRAFLRNFYLPTESQAINKILSAFSERYYECNKEGFGSDGNELDSIVCGNGGDVKRVNGIVGNENAGAESDEIYDGEDVVRGDDRGDNGDDMTNVRGKRLPNESDTPVQGVCEIVNQNSIDNLMKNSKEHAEKDAVKTGTRNTAFDFDSVDILTFCILCLNTDLHNAAIRVKTLKLSFIERARKCNLSYFFSDRYLSYVYDSVKKDPLVTDSRFIHSLETYRAYYQVVRHSTFYTVERMDVCMSCKRSIIREMCAHNRERVFRMVPDDVIRVIRFSSDVMTMIDYCVWYGDRMRRERMESFFRVFYAVLEMIEADGAWNGEGGEEQYVFLRYPLAILNKYKRKNENFFFKRSHEADRMKATLYKVIGSGNDAIFSHFIKENVTHNLSALVRKNVFRLGILDDDVLEKVTCEEVLIIAKELELYDLFYRMLNLKDFTAFILKNDWIEMSKVKKKWITADLVMHREEIGEEMFGYLNEDVNLLVYFRKCKSVFNLEWLEHILKGSQKCYMERINVKDDRLLFMVSVLDSLVNFDRNNAADTDADGAAGVITARDDNTNGGSDTIVKDIPIESVVSRIEDEKVFEPVNPYEYLTSQMVSRLSRDERSVLMKNIKKIIALLSLSLPLIIKIVRLPVSDVLGKELAKVFTKRIKYKNVCANECEHTVDVDGMIEYIQARGWISVDKDATAELTNEGKTAVEDAGVGEKQKENELDI</sequence>
<feature type="region of interest" description="Disordered" evidence="1">
    <location>
        <begin position="503"/>
        <end position="529"/>
    </location>
</feature>
<dbReference type="VEuPathDB" id="MicrosporidiaDB:THOM_1366"/>
<accession>L7JWB4</accession>
<dbReference type="GO" id="GO:0005085">
    <property type="term" value="F:guanyl-nucleotide exchange factor activity"/>
    <property type="evidence" value="ECO:0007669"/>
    <property type="project" value="InterPro"/>
</dbReference>
<dbReference type="EMBL" id="JH993935">
    <property type="protein sequence ID" value="ELQ75694.1"/>
    <property type="molecule type" value="Genomic_DNA"/>
</dbReference>
<dbReference type="Gene3D" id="1.10.1000.11">
    <property type="entry name" value="Arf Nucleotide-binding Site Opener,domain 2"/>
    <property type="match status" value="1"/>
</dbReference>
<dbReference type="PROSITE" id="PS50190">
    <property type="entry name" value="SEC7"/>
    <property type="match status" value="1"/>
</dbReference>
<evidence type="ECO:0000313" key="4">
    <source>
        <dbReference type="Proteomes" id="UP000011185"/>
    </source>
</evidence>
<dbReference type="AlphaFoldDB" id="L7JWB4"/>
<feature type="region of interest" description="Disordered" evidence="1">
    <location>
        <begin position="303"/>
        <end position="326"/>
    </location>
</feature>
<dbReference type="SUPFAM" id="SSF48425">
    <property type="entry name" value="Sec7 domain"/>
    <property type="match status" value="1"/>
</dbReference>
<keyword evidence="4" id="KW-1185">Reference proteome</keyword>
<evidence type="ECO:0000259" key="2">
    <source>
        <dbReference type="PROSITE" id="PS50190"/>
    </source>
</evidence>
<organism evidence="3 4">
    <name type="scientific">Trachipleistophora hominis</name>
    <name type="common">Microsporidian parasite</name>
    <dbReference type="NCBI Taxonomy" id="72359"/>
    <lineage>
        <taxon>Eukaryota</taxon>
        <taxon>Fungi</taxon>
        <taxon>Fungi incertae sedis</taxon>
        <taxon>Microsporidia</taxon>
        <taxon>Pleistophoridae</taxon>
        <taxon>Trachipleistophora</taxon>
    </lineage>
</organism>
<reference evidence="3 4" key="1">
    <citation type="journal article" date="2012" name="PLoS Pathog.">
        <title>The genome of the obligate intracellular parasite Trachipleistophora hominis: new insights into microsporidian genome dynamics and reductive evolution.</title>
        <authorList>
            <person name="Heinz E."/>
            <person name="Williams T.A."/>
            <person name="Nakjang S."/>
            <person name="Noel C.J."/>
            <person name="Swan D.C."/>
            <person name="Goldberg A.V."/>
            <person name="Harris S.R."/>
            <person name="Weinmaier T."/>
            <person name="Markert S."/>
            <person name="Becher D."/>
            <person name="Bernhardt J."/>
            <person name="Dagan T."/>
            <person name="Hacker C."/>
            <person name="Lucocq J.M."/>
            <person name="Schweder T."/>
            <person name="Rattei T."/>
            <person name="Hall N."/>
            <person name="Hirt R.P."/>
            <person name="Embley T.M."/>
        </authorList>
    </citation>
    <scope>NUCLEOTIDE SEQUENCE [LARGE SCALE GENOMIC DNA]</scope>
</reference>
<dbReference type="SMART" id="SM00222">
    <property type="entry name" value="Sec7"/>
    <property type="match status" value="1"/>
</dbReference>
<dbReference type="Pfam" id="PF01369">
    <property type="entry name" value="Sec7"/>
    <property type="match status" value="1"/>
</dbReference>
<feature type="compositionally biased region" description="Basic and acidic residues" evidence="1">
    <location>
        <begin position="503"/>
        <end position="513"/>
    </location>
</feature>